<dbReference type="PROSITE" id="PS50157">
    <property type="entry name" value="ZINC_FINGER_C2H2_2"/>
    <property type="match status" value="2"/>
</dbReference>
<name>A0A9P9ECE3_9HYPO</name>
<evidence type="ECO:0000256" key="7">
    <source>
        <dbReference type="PROSITE-ProRule" id="PRU00042"/>
    </source>
</evidence>
<evidence type="ECO:0000256" key="4">
    <source>
        <dbReference type="ARBA" id="ARBA00023015"/>
    </source>
</evidence>
<dbReference type="Gene3D" id="3.30.160.60">
    <property type="entry name" value="Classic Zinc Finger"/>
    <property type="match status" value="2"/>
</dbReference>
<evidence type="ECO:0000256" key="6">
    <source>
        <dbReference type="ARBA" id="ARBA00023242"/>
    </source>
</evidence>
<feature type="region of interest" description="Disordered" evidence="8">
    <location>
        <begin position="66"/>
        <end position="119"/>
    </location>
</feature>
<feature type="domain" description="C2H2-type" evidence="9">
    <location>
        <begin position="45"/>
        <end position="72"/>
    </location>
</feature>
<evidence type="ECO:0000256" key="8">
    <source>
        <dbReference type="SAM" id="MobiDB-lite"/>
    </source>
</evidence>
<gene>
    <name evidence="10" type="ORF">B0J13DRAFT_560018</name>
</gene>
<keyword evidence="2 7" id="KW-0863">Zinc-finger</keyword>
<dbReference type="PANTHER" id="PTHR47660">
    <property type="entry name" value="TRANSCRIPTION FACTOR WITH C2H2 AND ZN(2)-CYS(6) DNA BINDING DOMAIN (EUROFUNG)-RELATED-RELATED"/>
    <property type="match status" value="1"/>
</dbReference>
<sequence>MMDLWMTSDAAPSAGRYQCRHCTQRYKRSDYLARHMRSHTKTKPYVCHVCSKAYSRVDILARHVAGHKVQRHRDNKRDFQQNIDSVSPNTPSHPPTMSGDGDAGQNASPKPSSSDSNNYTAAHLDRDMATTQDWDWGFLWSTAEQLSASMPSIDFDSVELELLDAYNVNIPFQLECLSETQLVANNMPTPIMSNALSWPASQGASSKSHLIISQRATKSNSVSITGLATPHKFSEQFPFYRRLTTATRDEILTTLIGNSTFDDAPKALTLFPSVELLNGLLQYYMTSSVSHASSFIHLATFDPNNTSPELLAAMTSSASLLTLDHTLYKLGLAIQESLLATLPRYFEAGNSITRDLELAQAFLITLEVGAWSGHIKNAEAAESFLQPLLTMIRRTGRMKFANYPPVAIHENHSEDFIESLWVQWVRTECLKRLVFRVLRHDTCTSMALQVNPMISYAEVRLPLPSSTCLWHAPSAQKWKTAFLAQKETAVKDVLTVEDFLDGIAGQSTLGQLVDIDVARDAVLSRCWSLSWEYIQMRWLQKQSPQRLSSMIMTLRYEELSELLRNFHSTLNTAHPLGAEMKANHIQLHLHMPFQELKIFVETRTFYQTEKVYPMLDEWSRSEPARRSVWYAGQMIRIAASAPQATLRGPAALMMYHASLALLGYGTLYWNGIETAKHAENSTEARRGQFVRLDGALDTRVEEFLQFGQGTPCIQGSTNTCFDAGEVSLEYGSKVAGSIIKIFRGNYQDGKPPIVEQMVRSITGAQESLNEYFSRVSARGY</sequence>
<keyword evidence="6" id="KW-0539">Nucleus</keyword>
<dbReference type="GO" id="GO:0003677">
    <property type="term" value="F:DNA binding"/>
    <property type="evidence" value="ECO:0007669"/>
    <property type="project" value="InterPro"/>
</dbReference>
<evidence type="ECO:0000313" key="10">
    <source>
        <dbReference type="EMBL" id="KAH7136764.1"/>
    </source>
</evidence>
<dbReference type="OrthoDB" id="40579at2759"/>
<proteinExistence type="predicted"/>
<comment type="caution">
    <text evidence="10">The sequence shown here is derived from an EMBL/GenBank/DDBJ whole genome shotgun (WGS) entry which is preliminary data.</text>
</comment>
<keyword evidence="1" id="KW-0479">Metal-binding</keyword>
<dbReference type="SUPFAM" id="SSF57667">
    <property type="entry name" value="beta-beta-alpha zinc fingers"/>
    <property type="match status" value="1"/>
</dbReference>
<dbReference type="SMART" id="SM00355">
    <property type="entry name" value="ZnF_C2H2"/>
    <property type="match status" value="2"/>
</dbReference>
<keyword evidence="5" id="KW-0804">Transcription</keyword>
<dbReference type="AlphaFoldDB" id="A0A9P9ECE3"/>
<evidence type="ECO:0000259" key="9">
    <source>
        <dbReference type="PROSITE" id="PS50157"/>
    </source>
</evidence>
<dbReference type="Proteomes" id="UP000717696">
    <property type="component" value="Unassembled WGS sequence"/>
</dbReference>
<evidence type="ECO:0000313" key="11">
    <source>
        <dbReference type="Proteomes" id="UP000717696"/>
    </source>
</evidence>
<feature type="domain" description="C2H2-type" evidence="9">
    <location>
        <begin position="17"/>
        <end position="44"/>
    </location>
</feature>
<evidence type="ECO:0000256" key="2">
    <source>
        <dbReference type="ARBA" id="ARBA00022771"/>
    </source>
</evidence>
<dbReference type="PANTHER" id="PTHR47660:SF2">
    <property type="entry name" value="TRANSCRIPTION FACTOR WITH C2H2 AND ZN(2)-CYS(6) DNA BINDING DOMAIN (EUROFUNG)"/>
    <property type="match status" value="1"/>
</dbReference>
<evidence type="ECO:0000256" key="5">
    <source>
        <dbReference type="ARBA" id="ARBA00023163"/>
    </source>
</evidence>
<organism evidence="10 11">
    <name type="scientific">Dactylonectria estremocensis</name>
    <dbReference type="NCBI Taxonomy" id="1079267"/>
    <lineage>
        <taxon>Eukaryota</taxon>
        <taxon>Fungi</taxon>
        <taxon>Dikarya</taxon>
        <taxon>Ascomycota</taxon>
        <taxon>Pezizomycotina</taxon>
        <taxon>Sordariomycetes</taxon>
        <taxon>Hypocreomycetidae</taxon>
        <taxon>Hypocreales</taxon>
        <taxon>Nectriaceae</taxon>
        <taxon>Dactylonectria</taxon>
    </lineage>
</organism>
<dbReference type="FunFam" id="3.30.160.60:FF:002343">
    <property type="entry name" value="Zinc finger protein 33A"/>
    <property type="match status" value="1"/>
</dbReference>
<evidence type="ECO:0000256" key="1">
    <source>
        <dbReference type="ARBA" id="ARBA00022723"/>
    </source>
</evidence>
<keyword evidence="11" id="KW-1185">Reference proteome</keyword>
<protein>
    <recommendedName>
        <fullName evidence="9">C2H2-type domain-containing protein</fullName>
    </recommendedName>
</protein>
<evidence type="ECO:0000256" key="3">
    <source>
        <dbReference type="ARBA" id="ARBA00022833"/>
    </source>
</evidence>
<dbReference type="GO" id="GO:0006351">
    <property type="term" value="P:DNA-templated transcription"/>
    <property type="evidence" value="ECO:0007669"/>
    <property type="project" value="InterPro"/>
</dbReference>
<dbReference type="EMBL" id="JAGMUU010000016">
    <property type="protein sequence ID" value="KAH7136764.1"/>
    <property type="molecule type" value="Genomic_DNA"/>
</dbReference>
<dbReference type="GO" id="GO:0008270">
    <property type="term" value="F:zinc ion binding"/>
    <property type="evidence" value="ECO:0007669"/>
    <property type="project" value="UniProtKB-KW"/>
</dbReference>
<reference evidence="10" key="1">
    <citation type="journal article" date="2021" name="Nat. Commun.">
        <title>Genetic determinants of endophytism in the Arabidopsis root mycobiome.</title>
        <authorList>
            <person name="Mesny F."/>
            <person name="Miyauchi S."/>
            <person name="Thiergart T."/>
            <person name="Pickel B."/>
            <person name="Atanasova L."/>
            <person name="Karlsson M."/>
            <person name="Huettel B."/>
            <person name="Barry K.W."/>
            <person name="Haridas S."/>
            <person name="Chen C."/>
            <person name="Bauer D."/>
            <person name="Andreopoulos W."/>
            <person name="Pangilinan J."/>
            <person name="LaButti K."/>
            <person name="Riley R."/>
            <person name="Lipzen A."/>
            <person name="Clum A."/>
            <person name="Drula E."/>
            <person name="Henrissat B."/>
            <person name="Kohler A."/>
            <person name="Grigoriev I.V."/>
            <person name="Martin F.M."/>
            <person name="Hacquard S."/>
        </authorList>
    </citation>
    <scope>NUCLEOTIDE SEQUENCE</scope>
    <source>
        <strain evidence="10">MPI-CAGE-AT-0021</strain>
    </source>
</reference>
<dbReference type="CDD" id="cd12148">
    <property type="entry name" value="fungal_TF_MHR"/>
    <property type="match status" value="1"/>
</dbReference>
<accession>A0A9P9ECE3</accession>
<dbReference type="InterPro" id="IPR036236">
    <property type="entry name" value="Znf_C2H2_sf"/>
</dbReference>
<feature type="compositionally biased region" description="Polar residues" evidence="8">
    <location>
        <begin position="105"/>
        <end position="119"/>
    </location>
</feature>
<keyword evidence="4" id="KW-0805">Transcription regulation</keyword>
<dbReference type="InterPro" id="IPR013087">
    <property type="entry name" value="Znf_C2H2_type"/>
</dbReference>
<feature type="compositionally biased region" description="Polar residues" evidence="8">
    <location>
        <begin position="80"/>
        <end position="90"/>
    </location>
</feature>
<dbReference type="InterPro" id="IPR007219">
    <property type="entry name" value="XnlR_reg_dom"/>
</dbReference>
<dbReference type="Pfam" id="PF00096">
    <property type="entry name" value="zf-C2H2"/>
    <property type="match status" value="1"/>
</dbReference>
<dbReference type="PROSITE" id="PS00028">
    <property type="entry name" value="ZINC_FINGER_C2H2_1"/>
    <property type="match status" value="2"/>
</dbReference>
<keyword evidence="3" id="KW-0862">Zinc</keyword>
<dbReference type="Pfam" id="PF04082">
    <property type="entry name" value="Fungal_trans"/>
    <property type="match status" value="1"/>
</dbReference>